<reference evidence="3" key="1">
    <citation type="submission" date="2006-05" db="EMBL/GenBank/DDBJ databases">
        <title>Annotation of the draft genome assembly of Desulfuromonas acetoxidans DSM 684.</title>
        <authorList>
            <consortium name="US DOE Joint Genome Institute (JGI-ORNL)"/>
            <person name="Larimer F."/>
            <person name="Land M."/>
            <person name="Hauser L."/>
        </authorList>
    </citation>
    <scope>NUCLEOTIDE SEQUENCE [LARGE SCALE GENOMIC DNA]</scope>
    <source>
        <strain evidence="3">DSM 684</strain>
    </source>
</reference>
<keyword evidence="1" id="KW-0408">Iron</keyword>
<feature type="domain" description="Ferrous iron transporter FeoA-like" evidence="2">
    <location>
        <begin position="11"/>
        <end position="83"/>
    </location>
</feature>
<name>Q1JWF4_DESA6</name>
<organism evidence="3 4">
    <name type="scientific">Desulfuromonas acetoxidans (strain DSM 684 / 11070)</name>
    <dbReference type="NCBI Taxonomy" id="281689"/>
    <lineage>
        <taxon>Bacteria</taxon>
        <taxon>Pseudomonadati</taxon>
        <taxon>Thermodesulfobacteriota</taxon>
        <taxon>Desulfuromonadia</taxon>
        <taxon>Desulfuromonadales</taxon>
        <taxon>Desulfuromonadaceae</taxon>
        <taxon>Desulfuromonas</taxon>
    </lineage>
</organism>
<evidence type="ECO:0000313" key="3">
    <source>
        <dbReference type="EMBL" id="EAT14614.1"/>
    </source>
</evidence>
<dbReference type="EMBL" id="AAEW02000021">
    <property type="protein sequence ID" value="EAT14614.1"/>
    <property type="molecule type" value="Genomic_DNA"/>
</dbReference>
<dbReference type="InterPro" id="IPR007167">
    <property type="entry name" value="Fe-transptr_FeoA-like"/>
</dbReference>
<dbReference type="InterPro" id="IPR052713">
    <property type="entry name" value="FeoA"/>
</dbReference>
<dbReference type="SUPFAM" id="SSF50037">
    <property type="entry name" value="C-terminal domain of transcriptional repressors"/>
    <property type="match status" value="1"/>
</dbReference>
<dbReference type="Proteomes" id="UP000005695">
    <property type="component" value="Unassembled WGS sequence"/>
</dbReference>
<dbReference type="GO" id="GO:0046914">
    <property type="term" value="F:transition metal ion binding"/>
    <property type="evidence" value="ECO:0007669"/>
    <property type="project" value="InterPro"/>
</dbReference>
<dbReference type="AlphaFoldDB" id="Q1JWF4"/>
<reference evidence="3" key="2">
    <citation type="submission" date="2006-05" db="EMBL/GenBank/DDBJ databases">
        <title>Sequencing of the draft genome and assembly of Desulfuromonas acetoxidans DSM 684.</title>
        <authorList>
            <consortium name="US DOE Joint Genome Institute (JGI-PGF)"/>
            <person name="Copeland A."/>
            <person name="Lucas S."/>
            <person name="Lapidus A."/>
            <person name="Barry K."/>
            <person name="Detter J.C."/>
            <person name="Glavina del Rio T."/>
            <person name="Hammon N."/>
            <person name="Israni S."/>
            <person name="Dalin E."/>
            <person name="Tice H."/>
            <person name="Bruce D."/>
            <person name="Pitluck S."/>
            <person name="Richardson P."/>
        </authorList>
    </citation>
    <scope>NUCLEOTIDE SEQUENCE [LARGE SCALE GENOMIC DNA]</scope>
    <source>
        <strain evidence="3">DSM 684</strain>
    </source>
</reference>
<dbReference type="SMART" id="SM00899">
    <property type="entry name" value="FeoA"/>
    <property type="match status" value="1"/>
</dbReference>
<dbReference type="RefSeq" id="WP_006002482.1">
    <property type="nucleotide sequence ID" value="NZ_AAEW02000021.1"/>
</dbReference>
<protein>
    <submittedName>
        <fullName evidence="3">FeoA</fullName>
    </submittedName>
</protein>
<dbReference type="OrthoDB" id="9811076at2"/>
<accession>Q1JWF4</accession>
<dbReference type="Pfam" id="PF04023">
    <property type="entry name" value="FeoA"/>
    <property type="match status" value="1"/>
</dbReference>
<dbReference type="InterPro" id="IPR008988">
    <property type="entry name" value="Transcriptional_repressor_C"/>
</dbReference>
<dbReference type="PANTHER" id="PTHR42954:SF2">
    <property type="entry name" value="FE(2+) TRANSPORT PROTEIN A"/>
    <property type="match status" value="1"/>
</dbReference>
<dbReference type="Gene3D" id="2.30.30.90">
    <property type="match status" value="1"/>
</dbReference>
<keyword evidence="4" id="KW-1185">Reference proteome</keyword>
<gene>
    <name evidence="3" type="ORF">Dace_0443</name>
</gene>
<evidence type="ECO:0000259" key="2">
    <source>
        <dbReference type="SMART" id="SM00899"/>
    </source>
</evidence>
<proteinExistence type="predicted"/>
<evidence type="ECO:0000313" key="4">
    <source>
        <dbReference type="Proteomes" id="UP000005695"/>
    </source>
</evidence>
<sequence>MIHLNNPQQTIPLSQLAEQHKAIVHACSAGGALKQKLLNMGFIPGAEILMIRNAPLRDPIEIGIQNYFLSLRRSEAEMILVEQL</sequence>
<dbReference type="PANTHER" id="PTHR42954">
    <property type="entry name" value="FE(2+) TRANSPORT PROTEIN A"/>
    <property type="match status" value="1"/>
</dbReference>
<dbReference type="InterPro" id="IPR038157">
    <property type="entry name" value="FeoA_core_dom"/>
</dbReference>
<evidence type="ECO:0000256" key="1">
    <source>
        <dbReference type="ARBA" id="ARBA00023004"/>
    </source>
</evidence>
<comment type="caution">
    <text evidence="3">The sequence shown here is derived from an EMBL/GenBank/DDBJ whole genome shotgun (WGS) entry which is preliminary data.</text>
</comment>